<organism evidence="2 3">
    <name type="scientific">Natronoglycomyces albus</name>
    <dbReference type="NCBI Taxonomy" id="2811108"/>
    <lineage>
        <taxon>Bacteria</taxon>
        <taxon>Bacillati</taxon>
        <taxon>Actinomycetota</taxon>
        <taxon>Actinomycetes</taxon>
        <taxon>Glycomycetales</taxon>
        <taxon>Glycomycetaceae</taxon>
        <taxon>Natronoglycomyces</taxon>
    </lineage>
</organism>
<feature type="chain" id="PRO_5034113794" evidence="1">
    <location>
        <begin position="29"/>
        <end position="129"/>
    </location>
</feature>
<evidence type="ECO:0000313" key="3">
    <source>
        <dbReference type="Proteomes" id="UP000662939"/>
    </source>
</evidence>
<dbReference type="KEGG" id="nav:JQS30_15390"/>
<proteinExistence type="predicted"/>
<gene>
    <name evidence="2" type="ORF">JQS30_15390</name>
</gene>
<evidence type="ECO:0000313" key="2">
    <source>
        <dbReference type="EMBL" id="QSB05121.1"/>
    </source>
</evidence>
<evidence type="ECO:0000256" key="1">
    <source>
        <dbReference type="SAM" id="SignalP"/>
    </source>
</evidence>
<name>A0A895XGZ6_9ACTN</name>
<dbReference type="RefSeq" id="WP_213171122.1">
    <property type="nucleotide sequence ID" value="NZ_CP070496.1"/>
</dbReference>
<keyword evidence="1" id="KW-0732">Signal</keyword>
<feature type="signal peptide" evidence="1">
    <location>
        <begin position="1"/>
        <end position="28"/>
    </location>
</feature>
<reference evidence="2" key="1">
    <citation type="submission" date="2021-02" db="EMBL/GenBank/DDBJ databases">
        <title>Natronoglycomyces albus gen. nov., sp. nov, a haloalkaliphilic actinobacterium from a soda solonchak soil.</title>
        <authorList>
            <person name="Sorokin D.Y."/>
            <person name="Khijniak T.V."/>
            <person name="Zakharycheva A.P."/>
            <person name="Boueva O.V."/>
            <person name="Ariskina E.V."/>
            <person name="Hahnke R.L."/>
            <person name="Bunk B."/>
            <person name="Sproer C."/>
            <person name="Schumann P."/>
            <person name="Evtushenko L.I."/>
            <person name="Kublanov I.V."/>
        </authorList>
    </citation>
    <scope>NUCLEOTIDE SEQUENCE</scope>
    <source>
        <strain evidence="2">DSM 106290</strain>
    </source>
</reference>
<dbReference type="EMBL" id="CP070496">
    <property type="protein sequence ID" value="QSB05121.1"/>
    <property type="molecule type" value="Genomic_DNA"/>
</dbReference>
<accession>A0A895XGZ6</accession>
<dbReference type="AlphaFoldDB" id="A0A895XGZ6"/>
<sequence length="129" mass="14014">MKAKRWLQAALISVTALGVMGAVTPAAAEQLLVSGSVDGAVSLQSADGYSETYGNKRGVRVCDTSWDGWDVYSNFYVRNDSVRKRIETTGGKGSCAESGLYEAGIDRHNTCLNRTLLPDSCTDYRKVPW</sequence>
<keyword evidence="3" id="KW-1185">Reference proteome</keyword>
<protein>
    <submittedName>
        <fullName evidence="2">Uncharacterized protein</fullName>
    </submittedName>
</protein>
<dbReference type="Proteomes" id="UP000662939">
    <property type="component" value="Chromosome"/>
</dbReference>